<dbReference type="KEGG" id="foc:113209722"/>
<dbReference type="InterPro" id="IPR013320">
    <property type="entry name" value="ConA-like_dom_sf"/>
</dbReference>
<dbReference type="OrthoDB" id="5951542at2759"/>
<dbReference type="SMART" id="SM00449">
    <property type="entry name" value="SPRY"/>
    <property type="match status" value="1"/>
</dbReference>
<dbReference type="InterPro" id="IPR043136">
    <property type="entry name" value="B30.2/SPRY_sf"/>
</dbReference>
<dbReference type="Gene3D" id="2.60.120.920">
    <property type="match status" value="1"/>
</dbReference>
<evidence type="ECO:0000256" key="1">
    <source>
        <dbReference type="ARBA" id="ARBA00022786"/>
    </source>
</evidence>
<reference evidence="4" key="1">
    <citation type="submission" date="2025-08" db="UniProtKB">
        <authorList>
            <consortium name="RefSeq"/>
        </authorList>
    </citation>
    <scope>IDENTIFICATION</scope>
    <source>
        <tissue evidence="4">Whole organism</tissue>
    </source>
</reference>
<dbReference type="Pfam" id="PF00622">
    <property type="entry name" value="SPRY"/>
    <property type="match status" value="1"/>
</dbReference>
<keyword evidence="1" id="KW-0833">Ubl conjugation pathway</keyword>
<dbReference type="InterPro" id="IPR035754">
    <property type="entry name" value="SPRY_SPSB3"/>
</dbReference>
<feature type="domain" description="B30.2/SPRY" evidence="2">
    <location>
        <begin position="1"/>
        <end position="202"/>
    </location>
</feature>
<gene>
    <name evidence="4" type="primary">LOC113209722</name>
</gene>
<dbReference type="PROSITE" id="PS50188">
    <property type="entry name" value="B302_SPRY"/>
    <property type="match status" value="1"/>
</dbReference>
<dbReference type="GeneID" id="113209722"/>
<name>A0A6J1SV24_FRAOC</name>
<dbReference type="AlphaFoldDB" id="A0A6J1SV24"/>
<dbReference type="PANTHER" id="PTHR12245:SF5">
    <property type="entry name" value="SPRY DOMAIN-CONTAINING SOCS BOX PROTEIN 3"/>
    <property type="match status" value="1"/>
</dbReference>
<proteinExistence type="predicted"/>
<evidence type="ECO:0000259" key="2">
    <source>
        <dbReference type="PROSITE" id="PS50188"/>
    </source>
</evidence>
<dbReference type="SUPFAM" id="SSF49899">
    <property type="entry name" value="Concanavalin A-like lectins/glucanases"/>
    <property type="match status" value="1"/>
</dbReference>
<accession>A0A6J1SV24</accession>
<dbReference type="RefSeq" id="XP_026283165.1">
    <property type="nucleotide sequence ID" value="XM_026427380.2"/>
</dbReference>
<dbReference type="InterPro" id="IPR003877">
    <property type="entry name" value="SPRY_dom"/>
</dbReference>
<dbReference type="GO" id="GO:0019005">
    <property type="term" value="C:SCF ubiquitin ligase complex"/>
    <property type="evidence" value="ECO:0007669"/>
    <property type="project" value="TreeGrafter"/>
</dbReference>
<evidence type="ECO:0000313" key="3">
    <source>
        <dbReference type="Proteomes" id="UP000504606"/>
    </source>
</evidence>
<keyword evidence="3" id="KW-1185">Reference proteome</keyword>
<dbReference type="InterPro" id="IPR001870">
    <property type="entry name" value="B30.2/SPRY"/>
</dbReference>
<organism evidence="3 4">
    <name type="scientific">Frankliniella occidentalis</name>
    <name type="common">Western flower thrips</name>
    <name type="synonym">Euthrips occidentalis</name>
    <dbReference type="NCBI Taxonomy" id="133901"/>
    <lineage>
        <taxon>Eukaryota</taxon>
        <taxon>Metazoa</taxon>
        <taxon>Ecdysozoa</taxon>
        <taxon>Arthropoda</taxon>
        <taxon>Hexapoda</taxon>
        <taxon>Insecta</taxon>
        <taxon>Pterygota</taxon>
        <taxon>Neoptera</taxon>
        <taxon>Paraneoptera</taxon>
        <taxon>Thysanoptera</taxon>
        <taxon>Terebrantia</taxon>
        <taxon>Thripoidea</taxon>
        <taxon>Thripidae</taxon>
        <taxon>Frankliniella</taxon>
    </lineage>
</organism>
<protein>
    <submittedName>
        <fullName evidence="4">SPRY domain-containing SOCS box protein 3 isoform X1</fullName>
    </submittedName>
</protein>
<dbReference type="Proteomes" id="UP000504606">
    <property type="component" value="Unplaced"/>
</dbReference>
<dbReference type="InterPro" id="IPR050672">
    <property type="entry name" value="FBXO45-Fsn/SPSB_families"/>
</dbReference>
<evidence type="ECO:0000313" key="4">
    <source>
        <dbReference type="RefSeq" id="XP_026283165.1"/>
    </source>
</evidence>
<dbReference type="PANTHER" id="PTHR12245">
    <property type="entry name" value="SPRY DOMAIN CONTAINING SOCS BOX PROTEIN"/>
    <property type="match status" value="1"/>
</dbReference>
<sequence length="291" mass="32840">MMDATTSSFCDCESDLDNVKCHCGEEFDANEWWWEHAPCDSTVRLSCNEREVLFNPVYSVGTAAVRGTMPLIQGRQYLWEIKMLSSIHGTDVVVGIGTAHVDLAAHSRKFIALLGNDAESWGYSYKGDIIHGGSREPYGPTFGKGSIVGVHLNMWTGTLEFYLNRQRLGVAFKIPKNQILFPMICSTMGNSAVRLVTTMSWAASLELTCLQSISSMPSLSDIPGLKAIWGRTFWWQQATEIKKKSEEPQSTEANYELEIISSGEEEQEKILRTRKVVRSITRRRQYAKLYY</sequence>
<dbReference type="CDD" id="cd12876">
    <property type="entry name" value="SPRY_SOCS3"/>
    <property type="match status" value="1"/>
</dbReference>
<dbReference type="GO" id="GO:0043161">
    <property type="term" value="P:proteasome-mediated ubiquitin-dependent protein catabolic process"/>
    <property type="evidence" value="ECO:0007669"/>
    <property type="project" value="TreeGrafter"/>
</dbReference>